<sequence>MWPASPARVRPPDPRSPGRPARVHARAGGQAVLFETAARTPNVPARSPGRRAPVPERSPAPARSRHAVFPVPSTGHRIRSGGSALSSAHRPARSHARPPTVSSRGPGRRRRRCCVPTCSRCCPAFRARTQRCPTFLRGGGRNSRFRDGSIVSESDAVHPPEPSPSASRTARLPNSRSTGPVVYHSRSRPVKPSAQMSVRARRALPTGSPGHTSALVPEGSRIVPLRANRVKGL</sequence>
<organism evidence="2">
    <name type="scientific">uncultured Thermomicrobiales bacterium</name>
    <dbReference type="NCBI Taxonomy" id="1645740"/>
    <lineage>
        <taxon>Bacteria</taxon>
        <taxon>Pseudomonadati</taxon>
        <taxon>Thermomicrobiota</taxon>
        <taxon>Thermomicrobia</taxon>
        <taxon>Thermomicrobiales</taxon>
        <taxon>environmental samples</taxon>
    </lineage>
</organism>
<feature type="region of interest" description="Disordered" evidence="1">
    <location>
        <begin position="1"/>
        <end position="113"/>
    </location>
</feature>
<dbReference type="AlphaFoldDB" id="A0A6J4U898"/>
<feature type="compositionally biased region" description="Polar residues" evidence="1">
    <location>
        <begin position="164"/>
        <end position="178"/>
    </location>
</feature>
<dbReference type="EMBL" id="CADCWI010000018">
    <property type="protein sequence ID" value="CAA9543594.1"/>
    <property type="molecule type" value="Genomic_DNA"/>
</dbReference>
<accession>A0A6J4U898</accession>
<evidence type="ECO:0000313" key="2">
    <source>
        <dbReference type="EMBL" id="CAA9543594.1"/>
    </source>
</evidence>
<name>A0A6J4U898_9BACT</name>
<reference evidence="2" key="1">
    <citation type="submission" date="2020-02" db="EMBL/GenBank/DDBJ databases">
        <authorList>
            <person name="Meier V. D."/>
        </authorList>
    </citation>
    <scope>NUCLEOTIDE SEQUENCE</scope>
    <source>
        <strain evidence="2">AVDCRST_MAG43</strain>
    </source>
</reference>
<proteinExistence type="predicted"/>
<protein>
    <submittedName>
        <fullName evidence="2">Uncharacterized protein</fullName>
    </submittedName>
</protein>
<gene>
    <name evidence="2" type="ORF">AVDCRST_MAG43-373</name>
</gene>
<feature type="region of interest" description="Disordered" evidence="1">
    <location>
        <begin position="134"/>
        <end position="220"/>
    </location>
</feature>
<evidence type="ECO:0000256" key="1">
    <source>
        <dbReference type="SAM" id="MobiDB-lite"/>
    </source>
</evidence>